<feature type="compositionally biased region" description="Polar residues" evidence="4">
    <location>
        <begin position="360"/>
        <end position="370"/>
    </location>
</feature>
<sequence length="1385" mass="151977">MPSSELRATPNVVDEDAYTTLLQICTELIISEGADDPPIHRELGVLHGLLRCEHLSGDATVLSVRAVRIVLDKFTPFLKSKSRVKLVECVRAALRRMKAVASDTSHASFTFVHTKLWELQEELLQCMAVAAQSDDTIRAALPPPQEQFNFCVYVMDVSLDMCLQALRMCCVLLRSGSVKYPGSPLSLRIRLLFGEKLAALESMEVNQDWLRLLRHLTEGIVTMKAYVTGAKADVSSPAKDGTTSKNNRKRERSSGATSVNAGDAGKNSTNGTDGAVMKGEEVATWLRLCQKVCATPRLDRAFRSTVFSCASTVLSDEPALRTVPASVSVEVIVDLARELNRNVRTTLAITNPFINRENASDNPATSSNEGHNPLGGPAGESNADEDEDEDQGEDLLSNGEGVKWRTPEPEWPLLVLISTLLSSATLPTAEYMWWWVGDDEYARRYAKDDRAQLTRAFFAANDAVQLKKRGSRVSLSTMREVQWPFSNCCRICFQHVPCAYDVTTCAAPSLQALPTKRAQEQAAALRKCDLKTLYEHISTVVRYDGPIALYGRTVLLTILLVAGPQATDVTRCALRSFLADAPTALIEKVSEALLRHDRAWTGTLVEAGVTETIMHRSTSVTPERSPVVRMLRREAASVPVTPPLMPQLPDVVANPTKLRGILQYGTREEVRELLVSLMDDKSPWNIESCLESVVSLAAGAATMRAEGSGTPAAWVEQVEQVIVGVVQKQLQDVALQCQSSKSLKETVEEAETVQLELCSGSLTPLFCCPQRHPLHHHHSTNWVCDGCSDKGLDDAWSCRQCDYDLCLKCARAMCNRAEGAVTATAQDVLIKVRSGLRLNQLQQQQQSAAGKSTAENLLEFFTEDGGFVSATTPLACLHRQPLHVAELYKSCACGVVCPGPVKAKQGVTVSGEGTQADLLAVLLRSFGAPCGQDMSVQRCLLKAYENAGLFVFIGGAGAIPPVLRRITLGLTPHIPLAVKHIVMHYLAVDCRRYAHQVLHDQSAGVMSMVTGVSAESAKNHRIQIPREDKAAMIEILYTSFRSLLSPVLRVDFIFEGEEGFGSGPSQELYTELSAYFRAEKKFWCVTEDDGGAGAVMLPFPSASALFLKEFFVLGAACARSFVDDFRMNLDLLAESWDLLRIPSLGIVLEGHAQNASGVKAREALERLLEVLDPSLHRGFTRLRTTPEAELAAMELEMDDGRPIATHAALNEHIERTILARYEIALENLRQFQWGLLSVLELRALECLSNSELSTVLCGASREGDGLLFTEDELRTQTTVGNGYNSDSPHVEMFISIVGSEMTRAQQHNFLEFLTGSPRLPFNGLAGLGRLITVAMKDMEGAKELTLPSCNTCFLYLKLPPYSTRDIMKARLLLAVTEGRRNYSLS</sequence>
<dbReference type="PANTHER" id="PTHR45670:SF15">
    <property type="entry name" value="LIGASE, PUTATIVE-RELATED"/>
    <property type="match status" value="1"/>
</dbReference>
<dbReference type="InterPro" id="IPR000569">
    <property type="entry name" value="HECT_dom"/>
</dbReference>
<dbReference type="GO" id="GO:0061630">
    <property type="term" value="F:ubiquitin protein ligase activity"/>
    <property type="evidence" value="ECO:0007669"/>
    <property type="project" value="InterPro"/>
</dbReference>
<comment type="caution">
    <text evidence="6">The sequence shown here is derived from an EMBL/GenBank/DDBJ whole genome shotgun (WGS) entry which is preliminary data.</text>
</comment>
<dbReference type="OMA" id="EQTLPSC"/>
<protein>
    <recommendedName>
        <fullName evidence="5">HECT domain-containing protein</fullName>
    </recommendedName>
</protein>
<accession>A0A0N1ILS0</accession>
<name>A0A0N1ILS0_LEPSE</name>
<dbReference type="Proteomes" id="UP000038009">
    <property type="component" value="Unassembled WGS sequence"/>
</dbReference>
<dbReference type="Gene3D" id="3.30.2410.10">
    <property type="entry name" value="Hect, E3 ligase catalytic domain"/>
    <property type="match status" value="1"/>
</dbReference>
<evidence type="ECO:0000256" key="3">
    <source>
        <dbReference type="PROSITE-ProRule" id="PRU00104"/>
    </source>
</evidence>
<evidence type="ECO:0000256" key="4">
    <source>
        <dbReference type="SAM" id="MobiDB-lite"/>
    </source>
</evidence>
<dbReference type="InterPro" id="IPR045322">
    <property type="entry name" value="HECTD1/TRIP12-like"/>
</dbReference>
<dbReference type="PANTHER" id="PTHR45670">
    <property type="entry name" value="E3 UBIQUITIN-PROTEIN LIGASE TRIP12"/>
    <property type="match status" value="1"/>
</dbReference>
<feature type="region of interest" description="Disordered" evidence="4">
    <location>
        <begin position="356"/>
        <end position="403"/>
    </location>
</feature>
<evidence type="ECO:0000256" key="1">
    <source>
        <dbReference type="ARBA" id="ARBA00022679"/>
    </source>
</evidence>
<keyword evidence="2 3" id="KW-0833">Ubl conjugation pathway</keyword>
<reference evidence="6 7" key="1">
    <citation type="journal article" date="2015" name="PLoS Pathog.">
        <title>Leptomonas seymouri: Adaptations to the Dixenous Life Cycle Analyzed by Genome Sequencing, Transcriptome Profiling and Co-infection with Leishmania donovani.</title>
        <authorList>
            <person name="Kraeva N."/>
            <person name="Butenko A."/>
            <person name="Hlavacova J."/>
            <person name="Kostygov A."/>
            <person name="Myskova J."/>
            <person name="Grybchuk D."/>
            <person name="Lestinova T."/>
            <person name="Votypka J."/>
            <person name="Volf P."/>
            <person name="Opperdoes F."/>
            <person name="Flegontov P."/>
            <person name="Lukes J."/>
            <person name="Yurchenko V."/>
        </authorList>
    </citation>
    <scope>NUCLEOTIDE SEQUENCE [LARGE SCALE GENOMIC DNA]</scope>
    <source>
        <strain evidence="6 7">ATCC 30220</strain>
    </source>
</reference>
<dbReference type="Gene3D" id="3.90.1750.10">
    <property type="entry name" value="Hect, E3 ligase catalytic domains"/>
    <property type="match status" value="1"/>
</dbReference>
<dbReference type="EMBL" id="LJSK01000057">
    <property type="protein sequence ID" value="KPI88228.1"/>
    <property type="molecule type" value="Genomic_DNA"/>
</dbReference>
<dbReference type="GO" id="GO:0043161">
    <property type="term" value="P:proteasome-mediated ubiquitin-dependent protein catabolic process"/>
    <property type="evidence" value="ECO:0007669"/>
    <property type="project" value="TreeGrafter"/>
</dbReference>
<feature type="compositionally biased region" description="Acidic residues" evidence="4">
    <location>
        <begin position="382"/>
        <end position="393"/>
    </location>
</feature>
<dbReference type="SMART" id="SM00119">
    <property type="entry name" value="HECTc"/>
    <property type="match status" value="1"/>
</dbReference>
<keyword evidence="7" id="KW-1185">Reference proteome</keyword>
<dbReference type="FunFam" id="3.30.2410.10:FF:000036">
    <property type="entry name" value="Ubiquitin-protein ligase, putative"/>
    <property type="match status" value="1"/>
</dbReference>
<feature type="domain" description="HECT" evidence="5">
    <location>
        <begin position="1226"/>
        <end position="1385"/>
    </location>
</feature>
<dbReference type="GO" id="GO:0000209">
    <property type="term" value="P:protein polyubiquitination"/>
    <property type="evidence" value="ECO:0007669"/>
    <property type="project" value="TreeGrafter"/>
</dbReference>
<dbReference type="Pfam" id="PF00632">
    <property type="entry name" value="HECT"/>
    <property type="match status" value="1"/>
</dbReference>
<feature type="region of interest" description="Disordered" evidence="4">
    <location>
        <begin position="233"/>
        <end position="275"/>
    </location>
</feature>
<organism evidence="6 7">
    <name type="scientific">Leptomonas seymouri</name>
    <dbReference type="NCBI Taxonomy" id="5684"/>
    <lineage>
        <taxon>Eukaryota</taxon>
        <taxon>Discoba</taxon>
        <taxon>Euglenozoa</taxon>
        <taxon>Kinetoplastea</taxon>
        <taxon>Metakinetoplastina</taxon>
        <taxon>Trypanosomatida</taxon>
        <taxon>Trypanosomatidae</taxon>
        <taxon>Leishmaniinae</taxon>
        <taxon>Leptomonas</taxon>
    </lineage>
</organism>
<dbReference type="VEuPathDB" id="TriTrypDB:Lsey_0057_0030"/>
<proteinExistence type="predicted"/>
<feature type="active site" description="Glycyl thioester intermediate" evidence="3">
    <location>
        <position position="1352"/>
    </location>
</feature>
<dbReference type="PROSITE" id="PS50237">
    <property type="entry name" value="HECT"/>
    <property type="match status" value="1"/>
</dbReference>
<dbReference type="OrthoDB" id="271273at2759"/>
<evidence type="ECO:0000256" key="2">
    <source>
        <dbReference type="ARBA" id="ARBA00022786"/>
    </source>
</evidence>
<evidence type="ECO:0000313" key="6">
    <source>
        <dbReference type="EMBL" id="KPI88228.1"/>
    </source>
</evidence>
<dbReference type="SUPFAM" id="SSF56204">
    <property type="entry name" value="Hect, E3 ligase catalytic domain"/>
    <property type="match status" value="1"/>
</dbReference>
<evidence type="ECO:0000313" key="7">
    <source>
        <dbReference type="Proteomes" id="UP000038009"/>
    </source>
</evidence>
<feature type="compositionally biased region" description="Polar residues" evidence="4">
    <location>
        <begin position="254"/>
        <end position="272"/>
    </location>
</feature>
<gene>
    <name evidence="6" type="ORF">ABL78_2652</name>
</gene>
<dbReference type="InterPro" id="IPR035983">
    <property type="entry name" value="Hect_E3_ubiquitin_ligase"/>
</dbReference>
<evidence type="ECO:0000259" key="5">
    <source>
        <dbReference type="PROSITE" id="PS50237"/>
    </source>
</evidence>
<keyword evidence="1" id="KW-0808">Transferase</keyword>